<dbReference type="RefSeq" id="WP_344238171.1">
    <property type="nucleotide sequence ID" value="NZ_BAAAPH010000021.1"/>
</dbReference>
<accession>A0ABP4PW17</accession>
<dbReference type="InterPro" id="IPR001387">
    <property type="entry name" value="Cro/C1-type_HTH"/>
</dbReference>
<organism evidence="1 2">
    <name type="scientific">Kribbella hippodromi</name>
    <dbReference type="NCBI Taxonomy" id="434347"/>
    <lineage>
        <taxon>Bacteria</taxon>
        <taxon>Bacillati</taxon>
        <taxon>Actinomycetota</taxon>
        <taxon>Actinomycetes</taxon>
        <taxon>Propionibacteriales</taxon>
        <taxon>Kribbellaceae</taxon>
        <taxon>Kribbella</taxon>
    </lineage>
</organism>
<evidence type="ECO:0008006" key="3">
    <source>
        <dbReference type="Google" id="ProtNLM"/>
    </source>
</evidence>
<proteinExistence type="predicted"/>
<dbReference type="CDD" id="cd00093">
    <property type="entry name" value="HTH_XRE"/>
    <property type="match status" value="1"/>
</dbReference>
<name>A0ABP4PW17_9ACTN</name>
<sequence length="302" mass="33420">MTRASAPSAPEVTPDASFADALRQAIAQRGLALSRLRTHLADRGLHVGVATLSTWQSGRRIPREDSLAIITALEELLRLPTGWLTVRIPLHRGEPSTAPQPYAVVHYAEALTRMLDRLRRDAHGRLRNVTVLEEVCLGADRSAYRRRVIQSVVAVQPVDRLIIAHQGEPGSDAEGFTLRALSGCRTGRIARSPEAGALLGELLLDRVLAIGETAVVHYEIEDRTGLPSTDYQRFSEWGGMHYVLEVQFERTALPVRVHELRRRHSGGPNLVHRELLLTPDNRAHLIEPAATAGTIGLAWEWD</sequence>
<keyword evidence="2" id="KW-1185">Reference proteome</keyword>
<evidence type="ECO:0000313" key="2">
    <source>
        <dbReference type="Proteomes" id="UP001501705"/>
    </source>
</evidence>
<protein>
    <recommendedName>
        <fullName evidence="3">XRE family transcriptional regulator</fullName>
    </recommendedName>
</protein>
<dbReference type="Proteomes" id="UP001501705">
    <property type="component" value="Unassembled WGS sequence"/>
</dbReference>
<gene>
    <name evidence="1" type="ORF">GCM10009804_56830</name>
</gene>
<comment type="caution">
    <text evidence="1">The sequence shown here is derived from an EMBL/GenBank/DDBJ whole genome shotgun (WGS) entry which is preliminary data.</text>
</comment>
<dbReference type="EMBL" id="BAAAPH010000021">
    <property type="protein sequence ID" value="GAA1593004.1"/>
    <property type="molecule type" value="Genomic_DNA"/>
</dbReference>
<evidence type="ECO:0000313" key="1">
    <source>
        <dbReference type="EMBL" id="GAA1593004.1"/>
    </source>
</evidence>
<reference evidence="2" key="1">
    <citation type="journal article" date="2019" name="Int. J. Syst. Evol. Microbiol.">
        <title>The Global Catalogue of Microorganisms (GCM) 10K type strain sequencing project: providing services to taxonomists for standard genome sequencing and annotation.</title>
        <authorList>
            <consortium name="The Broad Institute Genomics Platform"/>
            <consortium name="The Broad Institute Genome Sequencing Center for Infectious Disease"/>
            <person name="Wu L."/>
            <person name="Ma J."/>
        </authorList>
    </citation>
    <scope>NUCLEOTIDE SEQUENCE [LARGE SCALE GENOMIC DNA]</scope>
    <source>
        <strain evidence="2">JCM 15572</strain>
    </source>
</reference>